<dbReference type="EMBL" id="JANURN010000013">
    <property type="protein sequence ID" value="MDL0082998.1"/>
    <property type="molecule type" value="Genomic_DNA"/>
</dbReference>
<gene>
    <name evidence="1" type="ORF">NYG90_10040</name>
</gene>
<evidence type="ECO:0000313" key="2">
    <source>
        <dbReference type="Proteomes" id="UP001173802"/>
    </source>
</evidence>
<keyword evidence="2" id="KW-1185">Reference proteome</keyword>
<name>A0ACC6FUN0_9HELI</name>
<accession>A0ACC6FUN0</accession>
<comment type="caution">
    <text evidence="1">The sequence shown here is derived from an EMBL/GenBank/DDBJ whole genome shotgun (WGS) entry which is preliminary data.</text>
</comment>
<sequence>MDRHTTASAVSRDDRKHILGKTRSARNRVFYPRTKASGFADDFGGFQGAGAGILLGVNEQARAVESTKSAAKPTPKEKRSLYANNHTTTQKRIRQRGKTTKR</sequence>
<proteinExistence type="predicted"/>
<organism evidence="1 2">
    <name type="scientific">Helicobacter zhangjianzhongii</name>
    <dbReference type="NCBI Taxonomy" id="2974574"/>
    <lineage>
        <taxon>Bacteria</taxon>
        <taxon>Pseudomonadati</taxon>
        <taxon>Campylobacterota</taxon>
        <taxon>Epsilonproteobacteria</taxon>
        <taxon>Campylobacterales</taxon>
        <taxon>Helicobacteraceae</taxon>
        <taxon>Helicobacter</taxon>
    </lineage>
</organism>
<dbReference type="Proteomes" id="UP001173802">
    <property type="component" value="Unassembled WGS sequence"/>
</dbReference>
<protein>
    <submittedName>
        <fullName evidence="1">Uncharacterized protein</fullName>
    </submittedName>
</protein>
<evidence type="ECO:0000313" key="1">
    <source>
        <dbReference type="EMBL" id="MDL0082998.1"/>
    </source>
</evidence>
<reference evidence="1 2" key="1">
    <citation type="journal article" date="2023" name="Microorganisms">
        <title>Isolation and Genomic Characteristics of Cat-Borne Campylobacter felis sp. nov. and Sheep-Borne Campylobacter ovis sp. nov.</title>
        <authorList>
            <person name="Wang H."/>
            <person name="Li Y."/>
            <person name="Gu Y."/>
            <person name="Zhou G."/>
            <person name="Chen X."/>
            <person name="Zhang X."/>
            <person name="Shao Z."/>
            <person name="Zhang J."/>
            <person name="Zhang M."/>
        </authorList>
    </citation>
    <scope>NUCLEOTIDE SEQUENCE [LARGE SCALE GENOMIC DNA]</scope>
    <source>
        <strain evidence="1 2">XJK30-2</strain>
    </source>
</reference>